<feature type="transmembrane region" description="Helical" evidence="13">
    <location>
        <begin position="905"/>
        <end position="929"/>
    </location>
</feature>
<evidence type="ECO:0000256" key="2">
    <source>
        <dbReference type="ARBA" id="ARBA00006000"/>
    </source>
</evidence>
<evidence type="ECO:0000256" key="3">
    <source>
        <dbReference type="ARBA" id="ARBA00022553"/>
    </source>
</evidence>
<organism evidence="17 18">
    <name type="scientific">Fopius arisanus</name>
    <dbReference type="NCBI Taxonomy" id="64838"/>
    <lineage>
        <taxon>Eukaryota</taxon>
        <taxon>Metazoa</taxon>
        <taxon>Ecdysozoa</taxon>
        <taxon>Arthropoda</taxon>
        <taxon>Hexapoda</taxon>
        <taxon>Insecta</taxon>
        <taxon>Pterygota</taxon>
        <taxon>Neoptera</taxon>
        <taxon>Endopterygota</taxon>
        <taxon>Hymenoptera</taxon>
        <taxon>Apocrita</taxon>
        <taxon>Ichneumonoidea</taxon>
        <taxon>Braconidae</taxon>
        <taxon>Opiinae</taxon>
        <taxon>Fopius</taxon>
    </lineage>
</organism>
<dbReference type="PRINTS" id="PR00121">
    <property type="entry name" value="NAKATPASE"/>
</dbReference>
<comment type="subcellular location">
    <subcellularLocation>
        <location evidence="1 13">Membrane</location>
        <topology evidence="1 13">Multi-pass membrane protein</topology>
    </subcellularLocation>
</comment>
<evidence type="ECO:0000256" key="6">
    <source>
        <dbReference type="ARBA" id="ARBA00022741"/>
    </source>
</evidence>
<dbReference type="InterPro" id="IPR059000">
    <property type="entry name" value="ATPase_P-type_domA"/>
</dbReference>
<dbReference type="KEGG" id="fas:105272035"/>
<dbReference type="GO" id="GO:0006874">
    <property type="term" value="P:intracellular calcium ion homeostasis"/>
    <property type="evidence" value="ECO:0007669"/>
    <property type="project" value="TreeGrafter"/>
</dbReference>
<dbReference type="InterPro" id="IPR023298">
    <property type="entry name" value="ATPase_P-typ_TM_dom_sf"/>
</dbReference>
<evidence type="ECO:0000256" key="12">
    <source>
        <dbReference type="ARBA" id="ARBA00049360"/>
    </source>
</evidence>
<keyword evidence="10 13" id="KW-1133">Transmembrane helix</keyword>
<dbReference type="GO" id="GO:0140358">
    <property type="term" value="F:P-type transmembrane transporter activity"/>
    <property type="evidence" value="ECO:0007669"/>
    <property type="project" value="InterPro"/>
</dbReference>
<feature type="transmembrane region" description="Helical" evidence="13">
    <location>
        <begin position="1055"/>
        <end position="1074"/>
    </location>
</feature>
<dbReference type="Pfam" id="PF00690">
    <property type="entry name" value="Cation_ATPase_N"/>
    <property type="match status" value="1"/>
</dbReference>
<dbReference type="Gene3D" id="2.70.150.10">
    <property type="entry name" value="Calcium-transporting ATPase, cytoplasmic transduction domain A"/>
    <property type="match status" value="1"/>
</dbReference>
<keyword evidence="6 13" id="KW-0547">Nucleotide-binding</keyword>
<dbReference type="PROSITE" id="PS00154">
    <property type="entry name" value="ATPASE_E1_E2"/>
    <property type="match status" value="1"/>
</dbReference>
<feature type="transmembrane region" description="Helical" evidence="13">
    <location>
        <begin position="1094"/>
        <end position="1121"/>
    </location>
</feature>
<proteinExistence type="inferred from homology"/>
<evidence type="ECO:0000256" key="10">
    <source>
        <dbReference type="ARBA" id="ARBA00022989"/>
    </source>
</evidence>
<evidence type="ECO:0000256" key="11">
    <source>
        <dbReference type="ARBA" id="ARBA00023136"/>
    </source>
</evidence>
<reference evidence="18" key="1">
    <citation type="submission" date="2025-08" db="UniProtKB">
        <authorList>
            <consortium name="RefSeq"/>
        </authorList>
    </citation>
    <scope>IDENTIFICATION</scope>
    <source>
        <strain evidence="18">USDA-PBARC FA_bdor</strain>
        <tissue evidence="18">Whole organism</tissue>
    </source>
</reference>
<dbReference type="EC" id="7.2.2.-" evidence="13"/>
<dbReference type="InterPro" id="IPR047819">
    <property type="entry name" value="P5A-ATPase_N"/>
</dbReference>
<dbReference type="Pfam" id="PF13246">
    <property type="entry name" value="Cation_ATPase"/>
    <property type="match status" value="1"/>
</dbReference>
<gene>
    <name evidence="18" type="primary">LOC105272035</name>
</gene>
<dbReference type="RefSeq" id="XP_011312206.1">
    <property type="nucleotide sequence ID" value="XM_011313904.1"/>
</dbReference>
<evidence type="ECO:0000256" key="9">
    <source>
        <dbReference type="ARBA" id="ARBA00022967"/>
    </source>
</evidence>
<feature type="transmembrane region" description="Helical" evidence="13">
    <location>
        <begin position="414"/>
        <end position="431"/>
    </location>
</feature>
<dbReference type="InterPro" id="IPR008250">
    <property type="entry name" value="ATPase_P-typ_transduc_dom_A_sf"/>
</dbReference>
<keyword evidence="9 13" id="KW-1278">Translocase</keyword>
<dbReference type="Proteomes" id="UP000694866">
    <property type="component" value="Unplaced"/>
</dbReference>
<feature type="transmembrane region" description="Helical" evidence="13">
    <location>
        <begin position="242"/>
        <end position="262"/>
    </location>
</feature>
<dbReference type="SFLD" id="SFLDF00027">
    <property type="entry name" value="p-type_atpase"/>
    <property type="match status" value="1"/>
</dbReference>
<dbReference type="InterPro" id="IPR018303">
    <property type="entry name" value="ATPase_P-typ_P_site"/>
</dbReference>
<dbReference type="GO" id="GO:0019829">
    <property type="term" value="F:ATPase-coupled monoatomic cation transmembrane transporter activity"/>
    <property type="evidence" value="ECO:0007669"/>
    <property type="project" value="UniProtKB-UniRule"/>
</dbReference>
<dbReference type="FunFam" id="1.20.1110.10:FF:000023">
    <property type="entry name" value="Cation-transporting ATPase"/>
    <property type="match status" value="1"/>
</dbReference>
<dbReference type="SUPFAM" id="SSF81665">
    <property type="entry name" value="Calcium ATPase, transmembrane domain M"/>
    <property type="match status" value="1"/>
</dbReference>
<dbReference type="InterPro" id="IPR006544">
    <property type="entry name" value="P-type_TPase_V"/>
</dbReference>
<dbReference type="GO" id="GO:0016020">
    <property type="term" value="C:membrane"/>
    <property type="evidence" value="ECO:0007669"/>
    <property type="project" value="UniProtKB-SubCell"/>
</dbReference>
<dbReference type="Pfam" id="PF12409">
    <property type="entry name" value="P5-ATPase"/>
    <property type="match status" value="1"/>
</dbReference>
<feature type="domain" description="P-type ATPase A" evidence="14">
    <location>
        <begin position="279"/>
        <end position="396"/>
    </location>
</feature>
<evidence type="ECO:0000259" key="14">
    <source>
        <dbReference type="Pfam" id="PF00122"/>
    </source>
</evidence>
<accession>A0A9R1U7U8</accession>
<dbReference type="SUPFAM" id="SSF81653">
    <property type="entry name" value="Calcium ATPase, transduction domain A"/>
    <property type="match status" value="1"/>
</dbReference>
<keyword evidence="7 13" id="KW-0067">ATP-binding</keyword>
<dbReference type="Gene3D" id="1.20.1110.10">
    <property type="entry name" value="Calcium-transporting ATPase, transmembrane domain"/>
    <property type="match status" value="1"/>
</dbReference>
<feature type="domain" description="Cation-transporting P-type ATPase N-terminal" evidence="15">
    <location>
        <begin position="182"/>
        <end position="235"/>
    </location>
</feature>
<dbReference type="GO" id="GO:0046872">
    <property type="term" value="F:metal ion binding"/>
    <property type="evidence" value="ECO:0007669"/>
    <property type="project" value="UniProtKB-UniRule"/>
</dbReference>
<dbReference type="PANTHER" id="PTHR45630">
    <property type="entry name" value="CATION-TRANSPORTING ATPASE-RELATED"/>
    <property type="match status" value="1"/>
</dbReference>
<evidence type="ECO:0000256" key="1">
    <source>
        <dbReference type="ARBA" id="ARBA00004141"/>
    </source>
</evidence>
<dbReference type="SUPFAM" id="SSF56784">
    <property type="entry name" value="HAD-like"/>
    <property type="match status" value="1"/>
</dbReference>
<dbReference type="GO" id="GO:0016887">
    <property type="term" value="F:ATP hydrolysis activity"/>
    <property type="evidence" value="ECO:0007669"/>
    <property type="project" value="InterPro"/>
</dbReference>
<evidence type="ECO:0000256" key="8">
    <source>
        <dbReference type="ARBA" id="ARBA00022842"/>
    </source>
</evidence>
<dbReference type="InterPro" id="IPR004014">
    <property type="entry name" value="ATPase_P-typ_cation-transptr_N"/>
</dbReference>
<dbReference type="InterPro" id="IPR044492">
    <property type="entry name" value="P_typ_ATPase_HD_dom"/>
</dbReference>
<evidence type="ECO:0000259" key="15">
    <source>
        <dbReference type="Pfam" id="PF00690"/>
    </source>
</evidence>
<dbReference type="NCBIfam" id="TIGR01657">
    <property type="entry name" value="P-ATPase-V"/>
    <property type="match status" value="1"/>
</dbReference>
<feature type="transmembrane region" description="Helical" evidence="13">
    <location>
        <begin position="978"/>
        <end position="1005"/>
    </location>
</feature>
<dbReference type="OrthoDB" id="48943at2759"/>
<dbReference type="PANTHER" id="PTHR45630:SF8">
    <property type="entry name" value="CATION-TRANSPORTING ATPASE"/>
    <property type="match status" value="1"/>
</dbReference>
<dbReference type="SFLD" id="SFLDG00002">
    <property type="entry name" value="C1.7:_P-type_atpase_like"/>
    <property type="match status" value="1"/>
</dbReference>
<feature type="transmembrane region" description="Helical" evidence="13">
    <location>
        <begin position="207"/>
        <end position="230"/>
    </location>
</feature>
<dbReference type="SUPFAM" id="SSF81660">
    <property type="entry name" value="Metal cation-transporting ATPase, ATP-binding domain N"/>
    <property type="match status" value="1"/>
</dbReference>
<dbReference type="GeneID" id="105272035"/>
<dbReference type="Gene3D" id="3.40.50.1000">
    <property type="entry name" value="HAD superfamily/HAD-like"/>
    <property type="match status" value="1"/>
</dbReference>
<dbReference type="AlphaFoldDB" id="A0A9R1U7U8"/>
<feature type="domain" description="P5B-type ATPase N-terminal" evidence="16">
    <location>
        <begin position="27"/>
        <end position="161"/>
    </location>
</feature>
<keyword evidence="17" id="KW-1185">Reference proteome</keyword>
<feature type="transmembrane region" description="Helical" evidence="13">
    <location>
        <begin position="42"/>
        <end position="62"/>
    </location>
</feature>
<evidence type="ECO:0000256" key="13">
    <source>
        <dbReference type="RuleBase" id="RU362082"/>
    </source>
</evidence>
<sequence length="1190" mass="134261">MTNLNGLNIDKKSDPVWQKVNSGHDTEELEIKGYERSYICTFLTYIFYVLTLGILRLFFHWYPHLQLYATYRKCPLIRATRLLIIDDYQGKYKTYSVKDIKVIGTKNLRSPEMLKRLGNPEIELLSRIEGQKLSISLENGTKRDVSDYRAFCFKKQCYIWDEIRNEFARLVALDKYVPCSELHLGFNKGLSKEDQLLRRIVYGKNEIIVPLQSIMVLLLLEVFNPFYMFQVFTLAVWFADGYYYYTAAIILMSLFGISSSILQTRRNQKNLHGTVASTEMVRVRRSCGTFDTVSSAELVPGDIIELPRHQGTVVCDAVLLTGHCILNESMLTGESVPVTKTPLTPKKVLYDSKECSQHTLYSGTIIIQTRFYGDGPVLARVIRTGLQTNRGALVAAILYPPPADFKFDQDSYKFIGILAVISFLGFLYTVISKASRGVTASYIAIKALDIITIVIPPALPAAMTVGKLYAQARLKKEQIYCINSRVINVSGSINCICFDKTGTLTEDGLDMWGVVPNSNATLQEAEKSIPKLQNHAIFEGMLVCHSLTLINHQLCGDPLDVKMFESTGWSLEEPDAHDTSKYDLVAPTVVKAPDGMFTEIGIIQQYQFSSSLQRMSTVVKVLGSDNFRVYTKGSPEMILSLSKPQTIPSNIASELQKYTEQGYRVIAIGRSFITSNYTTIQKMHRDELERELEFLGLVILENRLKEPTIRVIEELREANIQILMITGDNIQTAVSVAKECKILERDETVINVTVIPSEHKANATIYFNVQGIPAIVNPQKEKLIVNYESIEKGLTAPNYRFALTGQTWELLREHYPELVAKICVRGAVFARMTSDQKQQLVTELMQLGYYVAMCGDGANDCGALRAAHAGISLSEAESSVASPFTSRTPDITCVPKVIRQGRAALVTSFGIFKFMVTCALTEFLSTIILYSIDSNLTDIEFLFIDICLIVNFAFFFGKTQAYSGKLASHPPMTSILSFIPLTSLILHMSIMSAFQVAAFFGVHQFPWFTPFVSHELLHYTSYENYSVFSISMFQYITTAIIFSRGKPYRKAIYTNNSFILSIIILTAVCMYITLRPAQWIVNILQLKLPPNLQWPLIIVAMAIANFLLCLFVEMIIIDFAIEKKVKVKFYRPEKSKKQYLKVLEELKVAEWPNLSRDAPVLPLTPSVDNILDRGVDNLAFVDDESNVTKF</sequence>
<dbReference type="SFLD" id="SFLDS00003">
    <property type="entry name" value="Haloacid_Dehalogenase"/>
    <property type="match status" value="1"/>
</dbReference>
<dbReference type="GO" id="GO:0005524">
    <property type="term" value="F:ATP binding"/>
    <property type="evidence" value="ECO:0007669"/>
    <property type="project" value="UniProtKB-UniRule"/>
</dbReference>
<dbReference type="GO" id="GO:0015203">
    <property type="term" value="F:polyamine transmembrane transporter activity"/>
    <property type="evidence" value="ECO:0007669"/>
    <property type="project" value="TreeGrafter"/>
</dbReference>
<keyword evidence="4 13" id="KW-0812">Transmembrane</keyword>
<keyword evidence="8 13" id="KW-0460">Magnesium</keyword>
<dbReference type="FunFam" id="3.40.50.1000:FF:000068">
    <property type="entry name" value="Cation-transporting ATPase"/>
    <property type="match status" value="1"/>
</dbReference>
<dbReference type="Pfam" id="PF00122">
    <property type="entry name" value="E1-E2_ATPase"/>
    <property type="match status" value="1"/>
</dbReference>
<dbReference type="InterPro" id="IPR023214">
    <property type="entry name" value="HAD_sf"/>
</dbReference>
<evidence type="ECO:0000256" key="7">
    <source>
        <dbReference type="ARBA" id="ARBA00022840"/>
    </source>
</evidence>
<keyword evidence="3" id="KW-0597">Phosphoprotein</keyword>
<feature type="transmembrane region" description="Helical" evidence="13">
    <location>
        <begin position="443"/>
        <end position="466"/>
    </location>
</feature>
<keyword evidence="11 13" id="KW-0472">Membrane</keyword>
<name>A0A9R1U7U8_9HYME</name>
<dbReference type="PRINTS" id="PR00119">
    <property type="entry name" value="CATATPASE"/>
</dbReference>
<feature type="transmembrane region" description="Helical" evidence="13">
    <location>
        <begin position="941"/>
        <end position="957"/>
    </location>
</feature>
<dbReference type="Gene3D" id="3.40.1110.10">
    <property type="entry name" value="Calcium-transporting ATPase, cytoplasmic domain N"/>
    <property type="match status" value="1"/>
</dbReference>
<evidence type="ECO:0000256" key="5">
    <source>
        <dbReference type="ARBA" id="ARBA00022723"/>
    </source>
</evidence>
<feature type="transmembrane region" description="Helical" evidence="13">
    <location>
        <begin position="1025"/>
        <end position="1043"/>
    </location>
</feature>
<dbReference type="InterPro" id="IPR001757">
    <property type="entry name" value="P_typ_ATPase"/>
</dbReference>
<dbReference type="NCBIfam" id="TIGR01494">
    <property type="entry name" value="ATPase_P-type"/>
    <property type="match status" value="2"/>
</dbReference>
<evidence type="ECO:0000256" key="4">
    <source>
        <dbReference type="ARBA" id="ARBA00022692"/>
    </source>
</evidence>
<dbReference type="InterPro" id="IPR036412">
    <property type="entry name" value="HAD-like_sf"/>
</dbReference>
<comment type="catalytic activity">
    <reaction evidence="12 13">
        <text>ATP + H2O = ADP + phosphate + H(+)</text>
        <dbReference type="Rhea" id="RHEA:13065"/>
        <dbReference type="ChEBI" id="CHEBI:15377"/>
        <dbReference type="ChEBI" id="CHEBI:15378"/>
        <dbReference type="ChEBI" id="CHEBI:30616"/>
        <dbReference type="ChEBI" id="CHEBI:43474"/>
        <dbReference type="ChEBI" id="CHEBI:456216"/>
    </reaction>
</comment>
<comment type="similarity">
    <text evidence="2 13">Belongs to the cation transport ATPase (P-type) (TC 3.A.3) family. Type V subfamily.</text>
</comment>
<keyword evidence="5 13" id="KW-0479">Metal-binding</keyword>
<evidence type="ECO:0000313" key="18">
    <source>
        <dbReference type="RefSeq" id="XP_011312206.1"/>
    </source>
</evidence>
<dbReference type="InterPro" id="IPR023299">
    <property type="entry name" value="ATPase_P-typ_cyto_dom_N"/>
</dbReference>
<evidence type="ECO:0000313" key="17">
    <source>
        <dbReference type="Proteomes" id="UP000694866"/>
    </source>
</evidence>
<protein>
    <recommendedName>
        <fullName evidence="13">Cation-transporting ATPase</fullName>
        <ecNumber evidence="13">7.2.2.-</ecNumber>
    </recommendedName>
</protein>
<evidence type="ECO:0000259" key="16">
    <source>
        <dbReference type="Pfam" id="PF12409"/>
    </source>
</evidence>